<evidence type="ECO:0000256" key="1">
    <source>
        <dbReference type="ARBA" id="ARBA00004496"/>
    </source>
</evidence>
<dbReference type="InterPro" id="IPR010998">
    <property type="entry name" value="Integrase_recombinase_N"/>
</dbReference>
<dbReference type="SUPFAM" id="SSF56349">
    <property type="entry name" value="DNA breaking-rejoining enzymes"/>
    <property type="match status" value="1"/>
</dbReference>
<evidence type="ECO:0000259" key="5">
    <source>
        <dbReference type="PROSITE" id="PS51898"/>
    </source>
</evidence>
<dbReference type="GO" id="GO:0015074">
    <property type="term" value="P:DNA integration"/>
    <property type="evidence" value="ECO:0007669"/>
    <property type="project" value="UniProtKB-KW"/>
</dbReference>
<dbReference type="Gene3D" id="1.10.443.10">
    <property type="entry name" value="Intergrase catalytic core"/>
    <property type="match status" value="1"/>
</dbReference>
<dbReference type="PANTHER" id="PTHR30349">
    <property type="entry name" value="PHAGE INTEGRASE-RELATED"/>
    <property type="match status" value="1"/>
</dbReference>
<feature type="domain" description="Tyr recombinase" evidence="5">
    <location>
        <begin position="107"/>
        <end position="274"/>
    </location>
</feature>
<evidence type="ECO:0000256" key="3">
    <source>
        <dbReference type="ARBA" id="ARBA00023125"/>
    </source>
</evidence>
<proteinExistence type="predicted"/>
<evidence type="ECO:0000313" key="6">
    <source>
        <dbReference type="EMBL" id="NUU73945.1"/>
    </source>
</evidence>
<comment type="caution">
    <text evidence="6">The sequence shown here is derived from an EMBL/GenBank/DDBJ whole genome shotgun (WGS) entry which is preliminary data.</text>
</comment>
<keyword evidence="4" id="KW-0233">DNA recombination</keyword>
<keyword evidence="3" id="KW-0238">DNA-binding</keyword>
<organism evidence="6 7">
    <name type="scientific">Paenibacillus xylanilyticus</name>
    <dbReference type="NCBI Taxonomy" id="248903"/>
    <lineage>
        <taxon>Bacteria</taxon>
        <taxon>Bacillati</taxon>
        <taxon>Bacillota</taxon>
        <taxon>Bacilli</taxon>
        <taxon>Bacillales</taxon>
        <taxon>Paenibacillaceae</taxon>
        <taxon>Paenibacillus</taxon>
    </lineage>
</organism>
<evidence type="ECO:0000256" key="2">
    <source>
        <dbReference type="ARBA" id="ARBA00022908"/>
    </source>
</evidence>
<dbReference type="Proteomes" id="UP000526125">
    <property type="component" value="Unassembled WGS sequence"/>
</dbReference>
<dbReference type="InterPro" id="IPR002104">
    <property type="entry name" value="Integrase_catalytic"/>
</dbReference>
<dbReference type="InterPro" id="IPR011010">
    <property type="entry name" value="DNA_brk_join_enz"/>
</dbReference>
<dbReference type="PROSITE" id="PS51898">
    <property type="entry name" value="TYR_RECOMBINASE"/>
    <property type="match status" value="1"/>
</dbReference>
<dbReference type="CDD" id="cd00397">
    <property type="entry name" value="DNA_BRE_C"/>
    <property type="match status" value="1"/>
</dbReference>
<dbReference type="AlphaFoldDB" id="A0A7Y6EU21"/>
<dbReference type="InterPro" id="IPR004107">
    <property type="entry name" value="Integrase_SAM-like_N"/>
</dbReference>
<dbReference type="Gene3D" id="1.10.150.130">
    <property type="match status" value="1"/>
</dbReference>
<dbReference type="PANTHER" id="PTHR30349:SF77">
    <property type="entry name" value="TYROSINE RECOMBINASE XERC"/>
    <property type="match status" value="1"/>
</dbReference>
<comment type="subcellular location">
    <subcellularLocation>
        <location evidence="1">Cytoplasm</location>
    </subcellularLocation>
</comment>
<reference evidence="6 7" key="1">
    <citation type="submission" date="2020-05" db="EMBL/GenBank/DDBJ databases">
        <title>Genome Sequencing of Type Strains.</title>
        <authorList>
            <person name="Lemaire J.F."/>
            <person name="Inderbitzin P."/>
            <person name="Gregorio O.A."/>
            <person name="Collins S.B."/>
            <person name="Wespe N."/>
            <person name="Knight-Connoni V."/>
        </authorList>
    </citation>
    <scope>NUCLEOTIDE SEQUENCE [LARGE SCALE GENOMIC DNA]</scope>
    <source>
        <strain evidence="6 7">LMG 21957</strain>
    </source>
</reference>
<sequence length="274" mass="32138">MSFYKEQEYVDYLQSNKKKQLTIRSYSDEIHSFMAWFNKNYPTTEYMQISRPAIVSYLETERIDKSVGTIDKKISILHSYFDFLWSQGYLAGTDPASKIKRLKKNASETIVLTPSEQTNLRNWLVDIPITKVFKAYRDRGLLTLCLSGGLTGRELQYLKLDDIAQARDRLIISIINEKRRDVAIYNEDAHFIVKYIEMKKNRFDESPYLFTNHNSKPLSQRVIQFIFSKISKEIGFQVYPRILRNTFAINKYNEGYSSDDVAALLGIVNWNRMI</sequence>
<dbReference type="InterPro" id="IPR050090">
    <property type="entry name" value="Tyrosine_recombinase_XerCD"/>
</dbReference>
<dbReference type="GO" id="GO:0006310">
    <property type="term" value="P:DNA recombination"/>
    <property type="evidence" value="ECO:0007669"/>
    <property type="project" value="UniProtKB-KW"/>
</dbReference>
<protein>
    <submittedName>
        <fullName evidence="6">Tyrosine-type recombinase/integrase</fullName>
    </submittedName>
</protein>
<evidence type="ECO:0000256" key="4">
    <source>
        <dbReference type="ARBA" id="ARBA00023172"/>
    </source>
</evidence>
<gene>
    <name evidence="6" type="ORF">HP552_01445</name>
</gene>
<dbReference type="Pfam" id="PF02899">
    <property type="entry name" value="Phage_int_SAM_1"/>
    <property type="match status" value="1"/>
</dbReference>
<keyword evidence="7" id="KW-1185">Reference proteome</keyword>
<name>A0A7Y6EU21_9BACL</name>
<dbReference type="GO" id="GO:0005737">
    <property type="term" value="C:cytoplasm"/>
    <property type="evidence" value="ECO:0007669"/>
    <property type="project" value="UniProtKB-SubCell"/>
</dbReference>
<dbReference type="Pfam" id="PF00589">
    <property type="entry name" value="Phage_integrase"/>
    <property type="match status" value="1"/>
</dbReference>
<dbReference type="GO" id="GO:0003677">
    <property type="term" value="F:DNA binding"/>
    <property type="evidence" value="ECO:0007669"/>
    <property type="project" value="UniProtKB-KW"/>
</dbReference>
<dbReference type="EMBL" id="JABMCB010000119">
    <property type="protein sequence ID" value="NUU73945.1"/>
    <property type="molecule type" value="Genomic_DNA"/>
</dbReference>
<dbReference type="RefSeq" id="WP_175393935.1">
    <property type="nucleotide sequence ID" value="NZ_JABMCB010000119.1"/>
</dbReference>
<accession>A0A7Y6EU21</accession>
<evidence type="ECO:0000313" key="7">
    <source>
        <dbReference type="Proteomes" id="UP000526125"/>
    </source>
</evidence>
<dbReference type="InterPro" id="IPR013762">
    <property type="entry name" value="Integrase-like_cat_sf"/>
</dbReference>
<keyword evidence="2" id="KW-0229">DNA integration</keyword>